<sequence>MAECYLERALLHHRLIRPSFDSPTNMKTNFAFATIIFALTGLARATCHGNNCARAITGFGPHVKPDIATRIGDCSDFMRATVSPDPSTTTITKTSTTAVTKYTTGKPKKRFAAAEPLVNPIAPRAPVTIFPSVLPYYATKVCAGTSEYSSVCNCWAITPTVTTLATPIVPITTTTTTTATVTVDVTCEMAAICPFNKVNTFPCKKGQKKGPRCACLKGAVNKDPNICVQNLDCKKAKTCKSSDNCEPDEGCVQHHCCGNKKTKICLKYAPGSC</sequence>
<organism evidence="1 2">
    <name type="scientific">Colletotrichum siamense</name>
    <name type="common">Anthracnose fungus</name>
    <dbReference type="NCBI Taxonomy" id="690259"/>
    <lineage>
        <taxon>Eukaryota</taxon>
        <taxon>Fungi</taxon>
        <taxon>Dikarya</taxon>
        <taxon>Ascomycota</taxon>
        <taxon>Pezizomycotina</taxon>
        <taxon>Sordariomycetes</taxon>
        <taxon>Hypocreomycetidae</taxon>
        <taxon>Glomerellales</taxon>
        <taxon>Glomerellaceae</taxon>
        <taxon>Colletotrichum</taxon>
        <taxon>Colletotrichum gloeosporioides species complex</taxon>
    </lineage>
</organism>
<dbReference type="AlphaFoldDB" id="A0A9P5EJF7"/>
<proteinExistence type="predicted"/>
<keyword evidence="2" id="KW-1185">Reference proteome</keyword>
<reference evidence="1" key="1">
    <citation type="submission" date="2019-06" db="EMBL/GenBank/DDBJ databases">
        <authorList>
            <person name="Gan P."/>
            <person name="Shirasu K."/>
        </authorList>
    </citation>
    <scope>NUCLEOTIDE SEQUENCE [LARGE SCALE GENOMIC DNA]</scope>
    <source>
        <strain evidence="1">CAD2</strain>
    </source>
</reference>
<accession>A0A9P5EJF7</accession>
<gene>
    <name evidence="1" type="ORF">CGCSCA2_v013160</name>
</gene>
<evidence type="ECO:0000313" key="1">
    <source>
        <dbReference type="EMBL" id="KAF4846250.1"/>
    </source>
</evidence>
<evidence type="ECO:0000313" key="2">
    <source>
        <dbReference type="Proteomes" id="UP000711996"/>
    </source>
</evidence>
<dbReference type="EMBL" id="QPMT01000065">
    <property type="protein sequence ID" value="KAF4846250.1"/>
    <property type="molecule type" value="Genomic_DNA"/>
</dbReference>
<protein>
    <submittedName>
        <fullName evidence="1">Uncharacterized protein</fullName>
    </submittedName>
</protein>
<comment type="caution">
    <text evidence="1">The sequence shown here is derived from an EMBL/GenBank/DDBJ whole genome shotgun (WGS) entry which is preliminary data.</text>
</comment>
<name>A0A9P5EJF7_COLSI</name>
<dbReference type="Proteomes" id="UP000711996">
    <property type="component" value="Unassembled WGS sequence"/>
</dbReference>
<dbReference type="OrthoDB" id="5596743at2759"/>